<keyword evidence="1" id="KW-0732">Signal</keyword>
<dbReference type="AlphaFoldDB" id="A0A9D4QSZ9"/>
<organism evidence="2 3">
    <name type="scientific">Dreissena polymorpha</name>
    <name type="common">Zebra mussel</name>
    <name type="synonym">Mytilus polymorpha</name>
    <dbReference type="NCBI Taxonomy" id="45954"/>
    <lineage>
        <taxon>Eukaryota</taxon>
        <taxon>Metazoa</taxon>
        <taxon>Spiralia</taxon>
        <taxon>Lophotrochozoa</taxon>
        <taxon>Mollusca</taxon>
        <taxon>Bivalvia</taxon>
        <taxon>Autobranchia</taxon>
        <taxon>Heteroconchia</taxon>
        <taxon>Euheterodonta</taxon>
        <taxon>Imparidentia</taxon>
        <taxon>Neoheterodontei</taxon>
        <taxon>Myida</taxon>
        <taxon>Dreissenoidea</taxon>
        <taxon>Dreissenidae</taxon>
        <taxon>Dreissena</taxon>
    </lineage>
</organism>
<evidence type="ECO:0000313" key="2">
    <source>
        <dbReference type="EMBL" id="KAH3841532.1"/>
    </source>
</evidence>
<dbReference type="Proteomes" id="UP000828390">
    <property type="component" value="Unassembled WGS sequence"/>
</dbReference>
<gene>
    <name evidence="2" type="ORF">DPMN_114998</name>
</gene>
<proteinExistence type="predicted"/>
<keyword evidence="3" id="KW-1185">Reference proteome</keyword>
<sequence>MMDGFLLVVGALRCLTHPAPGLMRVGNVREIKGTLLCSRTTMSYEIWTLFSTAAQLKTRTGSGYQTQFSLAYGSGSTMTQQTDFLDGLHMDIRSW</sequence>
<reference evidence="2" key="1">
    <citation type="journal article" date="2019" name="bioRxiv">
        <title>The Genome of the Zebra Mussel, Dreissena polymorpha: A Resource for Invasive Species Research.</title>
        <authorList>
            <person name="McCartney M.A."/>
            <person name="Auch B."/>
            <person name="Kono T."/>
            <person name="Mallez S."/>
            <person name="Zhang Y."/>
            <person name="Obille A."/>
            <person name="Becker A."/>
            <person name="Abrahante J.E."/>
            <person name="Garbe J."/>
            <person name="Badalamenti J.P."/>
            <person name="Herman A."/>
            <person name="Mangelson H."/>
            <person name="Liachko I."/>
            <person name="Sullivan S."/>
            <person name="Sone E.D."/>
            <person name="Koren S."/>
            <person name="Silverstein K.A.T."/>
            <person name="Beckman K.B."/>
            <person name="Gohl D.M."/>
        </authorList>
    </citation>
    <scope>NUCLEOTIDE SEQUENCE</scope>
    <source>
        <strain evidence="2">Duluth1</strain>
        <tissue evidence="2">Whole animal</tissue>
    </source>
</reference>
<accession>A0A9D4QSZ9</accession>
<dbReference type="EMBL" id="JAIWYP010000004">
    <property type="protein sequence ID" value="KAH3841532.1"/>
    <property type="molecule type" value="Genomic_DNA"/>
</dbReference>
<feature type="chain" id="PRO_5039183073" description="Secreted protein" evidence="1">
    <location>
        <begin position="22"/>
        <end position="95"/>
    </location>
</feature>
<feature type="signal peptide" evidence="1">
    <location>
        <begin position="1"/>
        <end position="21"/>
    </location>
</feature>
<name>A0A9D4QSZ9_DREPO</name>
<evidence type="ECO:0000256" key="1">
    <source>
        <dbReference type="SAM" id="SignalP"/>
    </source>
</evidence>
<protein>
    <recommendedName>
        <fullName evidence="4">Secreted protein</fullName>
    </recommendedName>
</protein>
<evidence type="ECO:0008006" key="4">
    <source>
        <dbReference type="Google" id="ProtNLM"/>
    </source>
</evidence>
<reference evidence="2" key="2">
    <citation type="submission" date="2020-11" db="EMBL/GenBank/DDBJ databases">
        <authorList>
            <person name="McCartney M.A."/>
            <person name="Auch B."/>
            <person name="Kono T."/>
            <person name="Mallez S."/>
            <person name="Becker A."/>
            <person name="Gohl D.M."/>
            <person name="Silverstein K.A.T."/>
            <person name="Koren S."/>
            <person name="Bechman K.B."/>
            <person name="Herman A."/>
            <person name="Abrahante J.E."/>
            <person name="Garbe J."/>
        </authorList>
    </citation>
    <scope>NUCLEOTIDE SEQUENCE</scope>
    <source>
        <strain evidence="2">Duluth1</strain>
        <tissue evidence="2">Whole animal</tissue>
    </source>
</reference>
<comment type="caution">
    <text evidence="2">The sequence shown here is derived from an EMBL/GenBank/DDBJ whole genome shotgun (WGS) entry which is preliminary data.</text>
</comment>
<evidence type="ECO:0000313" key="3">
    <source>
        <dbReference type="Proteomes" id="UP000828390"/>
    </source>
</evidence>